<dbReference type="AlphaFoldDB" id="A0A0B6TFH5"/>
<organism evidence="1 2">
    <name type="scientific">Corynebacterium marinum DSM 44953</name>
    <dbReference type="NCBI Taxonomy" id="1224162"/>
    <lineage>
        <taxon>Bacteria</taxon>
        <taxon>Bacillati</taxon>
        <taxon>Actinomycetota</taxon>
        <taxon>Actinomycetes</taxon>
        <taxon>Mycobacteriales</taxon>
        <taxon>Corynebacteriaceae</taxon>
        <taxon>Corynebacterium</taxon>
    </lineage>
</organism>
<name>A0A0B6TFH5_9CORY</name>
<evidence type="ECO:0000313" key="2">
    <source>
        <dbReference type="Proteomes" id="UP000031928"/>
    </source>
</evidence>
<reference evidence="1 2" key="1">
    <citation type="submission" date="2014-05" db="EMBL/GenBank/DDBJ databases">
        <title>Complete genome sequence of Corynebacterium marinum DSM 44953.</title>
        <authorList>
            <person name="Schaffert L."/>
            <person name="Albersmeier A."/>
            <person name="Kalinowski J."/>
            <person name="Ruckert C."/>
        </authorList>
    </citation>
    <scope>NUCLEOTIDE SEQUENCE [LARGE SCALE GENOMIC DNA]</scope>
    <source>
        <strain evidence="1 2">DSM 44953</strain>
    </source>
</reference>
<gene>
    <name evidence="1" type="ORF">B840_05650</name>
</gene>
<keyword evidence="2" id="KW-1185">Reference proteome</keyword>
<dbReference type="EMBL" id="CP007790">
    <property type="protein sequence ID" value="AJK68742.1"/>
    <property type="molecule type" value="Genomic_DNA"/>
</dbReference>
<dbReference type="InterPro" id="IPR025355">
    <property type="entry name" value="DUF4259"/>
</dbReference>
<dbReference type="RefSeq" id="WP_042621329.1">
    <property type="nucleotide sequence ID" value="NZ_CP007790.1"/>
</dbReference>
<dbReference type="KEGG" id="cmq:B840_05650"/>
<evidence type="ECO:0000313" key="1">
    <source>
        <dbReference type="EMBL" id="AJK68742.1"/>
    </source>
</evidence>
<dbReference type="Pfam" id="PF14078">
    <property type="entry name" value="DUF4259"/>
    <property type="match status" value="1"/>
</dbReference>
<dbReference type="STRING" id="1224162.B840_05650"/>
<protein>
    <recommendedName>
        <fullName evidence="3">DUF4259 domain-containing protein</fullName>
    </recommendedName>
</protein>
<proteinExistence type="predicted"/>
<evidence type="ECO:0008006" key="3">
    <source>
        <dbReference type="Google" id="ProtNLM"/>
    </source>
</evidence>
<dbReference type="OrthoDB" id="3829495at2"/>
<sequence length="120" mass="13146">MEIWNTGPFDNHEAAELLNDVRSGDLYLEELLPDSGTRFIDADQGALIVALAHLAAGDLPEGIEPAHVTQLQTPEMKERLRQSLEAVLADGTVSELAGHWAEQGTDQLYEWKAKAHVSLS</sequence>
<accession>A0A0B6TFH5</accession>
<dbReference type="Proteomes" id="UP000031928">
    <property type="component" value="Chromosome"/>
</dbReference>
<dbReference type="HOGENOM" id="CLU_128239_2_0_11"/>